<feature type="region of interest" description="Disordered" evidence="1">
    <location>
        <begin position="273"/>
        <end position="316"/>
    </location>
</feature>
<feature type="compositionally biased region" description="Basic and acidic residues" evidence="1">
    <location>
        <begin position="273"/>
        <end position="284"/>
    </location>
</feature>
<feature type="compositionally biased region" description="Polar residues" evidence="1">
    <location>
        <begin position="285"/>
        <end position="313"/>
    </location>
</feature>
<name>A0A2N9J4C7_FAGSY</name>
<evidence type="ECO:0000256" key="1">
    <source>
        <dbReference type="SAM" id="MobiDB-lite"/>
    </source>
</evidence>
<accession>A0A2N9J4C7</accession>
<proteinExistence type="predicted"/>
<reference evidence="2" key="1">
    <citation type="submission" date="2018-02" db="EMBL/GenBank/DDBJ databases">
        <authorList>
            <person name="Cohen D.B."/>
            <person name="Kent A.D."/>
        </authorList>
    </citation>
    <scope>NUCLEOTIDE SEQUENCE</scope>
</reference>
<sequence length="483" mass="54376">MCMDGKFEARVSHNSDNHGKDKVIVSNFVTSSAIGFQHGVEALSSTEDRDLPYPYENPAFVKSGDASECESCNAFSEKKDPMKLWQEMKQNGFLSLPTFTLTPKNHASKRKIDMPKIEMSCRKMKVTKIKRVNRFTKVANPSRLLDKLNPRMINRLQNSEVAKMKKVDRFTMVAAPSGLLDELNPGIINRLRNSEQVYSIIGALVRSEKLENTQSKWESRFKMEIRDNDMDECSNTISGGGQVSGCPMFLTSHIHMDSEHGGGVRDLSVAVRQNEDGDDKHEVKSWSSVTTASENANSNDETVSTENTSSQEESAIVPPFDPKVKAGWKWRNLHKRKYQTPMAMEIATVNISNLFLSQALLSQVALSTEGNTKGQHNQLATTAHEVEDIRGRLAALSLSRMRVKDVLQIELPSLISKEFSPVKENDQFSAAECPMSIIPYMHQAKWTARFNQMDKELYEEMNDLGSLVDMIYFHGRNLKCALP</sequence>
<evidence type="ECO:0000313" key="2">
    <source>
        <dbReference type="EMBL" id="SPD31475.1"/>
    </source>
</evidence>
<dbReference type="PANTHER" id="PTHR33924:SF5">
    <property type="entry name" value="CATION-TRANSPORTING ATPASE"/>
    <property type="match status" value="1"/>
</dbReference>
<dbReference type="PANTHER" id="PTHR33924">
    <property type="entry name" value="CATION-TRANSPORTING ATPASE"/>
    <property type="match status" value="1"/>
</dbReference>
<protein>
    <submittedName>
        <fullName evidence="2">Uncharacterized protein</fullName>
    </submittedName>
</protein>
<gene>
    <name evidence="2" type="ORF">FSB_LOCUS59357</name>
</gene>
<dbReference type="EMBL" id="OIVN01006362">
    <property type="protein sequence ID" value="SPD31475.1"/>
    <property type="molecule type" value="Genomic_DNA"/>
</dbReference>
<dbReference type="AlphaFoldDB" id="A0A2N9J4C7"/>
<organism evidence="2">
    <name type="scientific">Fagus sylvatica</name>
    <name type="common">Beechnut</name>
    <dbReference type="NCBI Taxonomy" id="28930"/>
    <lineage>
        <taxon>Eukaryota</taxon>
        <taxon>Viridiplantae</taxon>
        <taxon>Streptophyta</taxon>
        <taxon>Embryophyta</taxon>
        <taxon>Tracheophyta</taxon>
        <taxon>Spermatophyta</taxon>
        <taxon>Magnoliopsida</taxon>
        <taxon>eudicotyledons</taxon>
        <taxon>Gunneridae</taxon>
        <taxon>Pentapetalae</taxon>
        <taxon>rosids</taxon>
        <taxon>fabids</taxon>
        <taxon>Fagales</taxon>
        <taxon>Fagaceae</taxon>
        <taxon>Fagus</taxon>
    </lineage>
</organism>